<dbReference type="Proteomes" id="UP000268469">
    <property type="component" value="Unassembled WGS sequence"/>
</dbReference>
<reference evidence="11 12" key="1">
    <citation type="submission" date="2018-06" db="EMBL/GenBank/DDBJ databases">
        <title>Extensive metabolic versatility and redundancy in microbially diverse, dynamic hydrothermal sediments.</title>
        <authorList>
            <person name="Dombrowski N."/>
            <person name="Teske A."/>
            <person name="Baker B.J."/>
        </authorList>
    </citation>
    <scope>NUCLEOTIDE SEQUENCE [LARGE SCALE GENOMIC DNA]</scope>
    <source>
        <strain evidence="11">B36_G15</strain>
    </source>
</reference>
<evidence type="ECO:0000256" key="1">
    <source>
        <dbReference type="ARBA" id="ARBA00004496"/>
    </source>
</evidence>
<keyword evidence="7" id="KW-0547">Nucleotide-binding</keyword>
<comment type="subcellular location">
    <subcellularLocation>
        <location evidence="1">Cytoplasm</location>
    </subcellularLocation>
</comment>
<evidence type="ECO:0000256" key="9">
    <source>
        <dbReference type="ARBA" id="ARBA00022842"/>
    </source>
</evidence>
<evidence type="ECO:0000256" key="7">
    <source>
        <dbReference type="ARBA" id="ARBA00022741"/>
    </source>
</evidence>
<accession>A0A660SHU0</accession>
<dbReference type="AlphaFoldDB" id="A0A660SHU0"/>
<keyword evidence="6" id="KW-0479">Metal-binding</keyword>
<dbReference type="GO" id="GO:0005737">
    <property type="term" value="C:cytoplasm"/>
    <property type="evidence" value="ECO:0007669"/>
    <property type="project" value="UniProtKB-SubCell"/>
</dbReference>
<dbReference type="PANTHER" id="PTHR33540:SF2">
    <property type="entry name" value="TRNA THREONYLCARBAMOYLADENOSINE BIOSYNTHESIS PROTEIN TSAE"/>
    <property type="match status" value="1"/>
</dbReference>
<dbReference type="GO" id="GO:0046872">
    <property type="term" value="F:metal ion binding"/>
    <property type="evidence" value="ECO:0007669"/>
    <property type="project" value="UniProtKB-KW"/>
</dbReference>
<dbReference type="Gene3D" id="3.40.50.300">
    <property type="entry name" value="P-loop containing nucleotide triphosphate hydrolases"/>
    <property type="match status" value="1"/>
</dbReference>
<dbReference type="GO" id="GO:0016740">
    <property type="term" value="F:transferase activity"/>
    <property type="evidence" value="ECO:0007669"/>
    <property type="project" value="UniProtKB-KW"/>
</dbReference>
<dbReference type="GO" id="GO:0005524">
    <property type="term" value="F:ATP binding"/>
    <property type="evidence" value="ECO:0007669"/>
    <property type="project" value="UniProtKB-KW"/>
</dbReference>
<keyword evidence="5" id="KW-0819">tRNA processing</keyword>
<dbReference type="SUPFAM" id="SSF52540">
    <property type="entry name" value="P-loop containing nucleoside triphosphate hydrolases"/>
    <property type="match status" value="1"/>
</dbReference>
<keyword evidence="8" id="KW-0067">ATP-binding</keyword>
<comment type="caution">
    <text evidence="11">The sequence shown here is derived from an EMBL/GenBank/DDBJ whole genome shotgun (WGS) entry which is preliminary data.</text>
</comment>
<evidence type="ECO:0000313" key="12">
    <source>
        <dbReference type="Proteomes" id="UP000268469"/>
    </source>
</evidence>
<dbReference type="Pfam" id="PF02367">
    <property type="entry name" value="TsaE"/>
    <property type="match status" value="1"/>
</dbReference>
<keyword evidence="9" id="KW-0460">Magnesium</keyword>
<sequence length="138" mass="15540">MRSTISTSSPEESVELGMSLGRKLGPGDVVALYGELGSGKTTLIRGICRSFSVGDWVKSPSFVLVREYPGRIPIYHIDLYRIEGDQFPDLEEYLELGGIVLIEWAEKVEDRLPEQTIRVYLRIAGQNLREIEIVDPRS</sequence>
<gene>
    <name evidence="11" type="ORF">DRP53_05370</name>
</gene>
<dbReference type="EMBL" id="QNBE01000042">
    <property type="protein sequence ID" value="RKX70354.1"/>
    <property type="molecule type" value="Genomic_DNA"/>
</dbReference>
<evidence type="ECO:0000256" key="6">
    <source>
        <dbReference type="ARBA" id="ARBA00022723"/>
    </source>
</evidence>
<evidence type="ECO:0000313" key="11">
    <source>
        <dbReference type="EMBL" id="RKX70354.1"/>
    </source>
</evidence>
<dbReference type="NCBIfam" id="TIGR00150">
    <property type="entry name" value="T6A_YjeE"/>
    <property type="match status" value="1"/>
</dbReference>
<evidence type="ECO:0000256" key="4">
    <source>
        <dbReference type="ARBA" id="ARBA00022490"/>
    </source>
</evidence>
<keyword evidence="11" id="KW-0808">Transferase</keyword>
<evidence type="ECO:0000256" key="3">
    <source>
        <dbReference type="ARBA" id="ARBA00019010"/>
    </source>
</evidence>
<dbReference type="InterPro" id="IPR003442">
    <property type="entry name" value="T6A_TsaE"/>
</dbReference>
<name>A0A660SHU0_UNCW3</name>
<dbReference type="InterPro" id="IPR027417">
    <property type="entry name" value="P-loop_NTPase"/>
</dbReference>
<evidence type="ECO:0000256" key="2">
    <source>
        <dbReference type="ARBA" id="ARBA00007599"/>
    </source>
</evidence>
<organism evidence="11 12">
    <name type="scientific">candidate division WOR-3 bacterium</name>
    <dbReference type="NCBI Taxonomy" id="2052148"/>
    <lineage>
        <taxon>Bacteria</taxon>
        <taxon>Bacteria division WOR-3</taxon>
    </lineage>
</organism>
<dbReference type="PANTHER" id="PTHR33540">
    <property type="entry name" value="TRNA THREONYLCARBAMOYLADENOSINE BIOSYNTHESIS PROTEIN TSAE"/>
    <property type="match status" value="1"/>
</dbReference>
<comment type="similarity">
    <text evidence="2">Belongs to the TsaE family.</text>
</comment>
<evidence type="ECO:0000256" key="8">
    <source>
        <dbReference type="ARBA" id="ARBA00022840"/>
    </source>
</evidence>
<protein>
    <recommendedName>
        <fullName evidence="3">tRNA threonylcarbamoyladenosine biosynthesis protein TsaE</fullName>
    </recommendedName>
    <alternativeName>
        <fullName evidence="10">t(6)A37 threonylcarbamoyladenosine biosynthesis protein TsaE</fullName>
    </alternativeName>
</protein>
<proteinExistence type="inferred from homology"/>
<dbReference type="GO" id="GO:0002949">
    <property type="term" value="P:tRNA threonylcarbamoyladenosine modification"/>
    <property type="evidence" value="ECO:0007669"/>
    <property type="project" value="InterPro"/>
</dbReference>
<evidence type="ECO:0000256" key="5">
    <source>
        <dbReference type="ARBA" id="ARBA00022694"/>
    </source>
</evidence>
<evidence type="ECO:0000256" key="10">
    <source>
        <dbReference type="ARBA" id="ARBA00032441"/>
    </source>
</evidence>
<keyword evidence="4" id="KW-0963">Cytoplasm</keyword>